<dbReference type="PROSITE" id="PS00518">
    <property type="entry name" value="ZF_RING_1"/>
    <property type="match status" value="1"/>
</dbReference>
<keyword evidence="3 5" id="KW-0863">Zinc-finger</keyword>
<evidence type="ECO:0000256" key="8">
    <source>
        <dbReference type="SAM" id="MobiDB-lite"/>
    </source>
</evidence>
<dbReference type="PROSITE" id="PS50089">
    <property type="entry name" value="ZF_RING_2"/>
    <property type="match status" value="1"/>
</dbReference>
<dbReference type="Pfam" id="PF01436">
    <property type="entry name" value="NHL"/>
    <property type="match status" value="2"/>
</dbReference>
<evidence type="ECO:0000313" key="11">
    <source>
        <dbReference type="EMBL" id="KAK7870814.1"/>
    </source>
</evidence>
<feature type="coiled-coil region" evidence="7">
    <location>
        <begin position="219"/>
        <end position="278"/>
    </location>
</feature>
<evidence type="ECO:0008006" key="13">
    <source>
        <dbReference type="Google" id="ProtNLM"/>
    </source>
</evidence>
<dbReference type="GO" id="GO:0061630">
    <property type="term" value="F:ubiquitin protein ligase activity"/>
    <property type="evidence" value="ECO:0007669"/>
    <property type="project" value="TreeGrafter"/>
</dbReference>
<dbReference type="PROSITE" id="PS50119">
    <property type="entry name" value="ZF_BBOX"/>
    <property type="match status" value="2"/>
</dbReference>
<dbReference type="SMART" id="SM00502">
    <property type="entry name" value="BBC"/>
    <property type="match status" value="1"/>
</dbReference>
<dbReference type="InterPro" id="IPR001841">
    <property type="entry name" value="Znf_RING"/>
</dbReference>
<evidence type="ECO:0000256" key="5">
    <source>
        <dbReference type="PROSITE-ProRule" id="PRU00024"/>
    </source>
</evidence>
<dbReference type="CDD" id="cd19798">
    <property type="entry name" value="Bbox2_BRAT-like"/>
    <property type="match status" value="1"/>
</dbReference>
<feature type="region of interest" description="Disordered" evidence="8">
    <location>
        <begin position="1"/>
        <end position="33"/>
    </location>
</feature>
<feature type="compositionally biased region" description="Low complexity" evidence="8">
    <location>
        <begin position="20"/>
        <end position="33"/>
    </location>
</feature>
<dbReference type="InterPro" id="IPR001258">
    <property type="entry name" value="NHL_repeat"/>
</dbReference>
<accession>A0AAN9VSU3</accession>
<proteinExistence type="predicted"/>
<name>A0AAN9VSU3_9ORTH</name>
<gene>
    <name evidence="11" type="ORF">R5R35_014404</name>
</gene>
<dbReference type="GO" id="GO:0008270">
    <property type="term" value="F:zinc ion binding"/>
    <property type="evidence" value="ECO:0007669"/>
    <property type="project" value="UniProtKB-KW"/>
</dbReference>
<evidence type="ECO:0000259" key="10">
    <source>
        <dbReference type="PROSITE" id="PS50119"/>
    </source>
</evidence>
<dbReference type="InterPro" id="IPR047153">
    <property type="entry name" value="TRIM45/56/19-like"/>
</dbReference>
<dbReference type="PANTHER" id="PTHR25462:SF296">
    <property type="entry name" value="MEIOTIC P26, ISOFORM F"/>
    <property type="match status" value="1"/>
</dbReference>
<dbReference type="SMART" id="SM00336">
    <property type="entry name" value="BBOX"/>
    <property type="match status" value="2"/>
</dbReference>
<sequence>MERESSDENDLGIFGDGYASPYGSPSPLEESSPSENRDQICNICSAKYCSPRVLSCLHVFCESCLEKKLIDEAGDSGKSDSIIICPKCKQETKVGAKGAGSLPCDYVLANILDMSAIESMAVLCTSCKAKEKAVARCSDCANFLCPNCNTAHQFMRCFENHHVVAFEDIRNSHEAVPIHKPVFCEIHSTESMKYYCYTCQIPVCNSCLLNEHKAPEHHYEHLAEAEEHQREELKNLMSESKSKVEFCENASNHLENALSELQQQHDNARDLIQETFQSYKAVLEKCRDDILEELQQIHSKRELKIMDTFHSVEKTMEKIDDACKFTSRLLEHGNTVEVLSLKQVAGAQLLYLINNTPKPDVNTTIEFDTDMKKFESAVKATFGSFRAEAVTTPKESSSPPTLPNVGSIKLNDIISVPNISTTNGCPSTVTTTSSPVSLPTSMQSSFEGELASNVGPSFTIPTGVLNSETPAVAAPLPPTTLHGLTSIQEYNLQQLASLAEKEPVSSPVMGVPPPHPPPSSNPSPTPSFTLADLFSGDISSANNALNNLQALAKLGGVSLNNTDLANGSLNGAPPPAGANLVLGRGSSPSLEISTTIATLNGGAYRSLSGSPSPILSQPDELLGEGLHNIPIIGVGGGGPTNTFHHPRASSSKLTPMQIRCKYGQLGPSKGQFNSPHGFCLGIEEDIIVADTNNHRIQVFEKTGTFKFQFGIPGKEEGQLWYPRKVAVMRNSGKFVVCDRGNERSRMQIFTKNGHFIKKIAIRYIDIVAGLAVTSQGHIVAVDSVSPTVFVISESGDLLRWFDCSDYMREPSDIAISGKEYFVCDFKGHCVVVFNEEGQFLRRIGCESITNFPNGIDISDAGDVLVGDSHGNRFHVAVFSRDGSLLSEFECPYVKVSRCCGLKITSEGYVVTLAKNNHHVLVLNTLYIM</sequence>
<comment type="caution">
    <text evidence="11">The sequence shown here is derived from an EMBL/GenBank/DDBJ whole genome shotgun (WGS) entry which is preliminary data.</text>
</comment>
<dbReference type="SUPFAM" id="SSF57850">
    <property type="entry name" value="RING/U-box"/>
    <property type="match status" value="1"/>
</dbReference>
<evidence type="ECO:0000256" key="1">
    <source>
        <dbReference type="ARBA" id="ARBA00022723"/>
    </source>
</evidence>
<dbReference type="InterPro" id="IPR000315">
    <property type="entry name" value="Znf_B-box"/>
</dbReference>
<feature type="compositionally biased region" description="Pro residues" evidence="8">
    <location>
        <begin position="510"/>
        <end position="525"/>
    </location>
</feature>
<dbReference type="SUPFAM" id="SSF63829">
    <property type="entry name" value="Calcium-dependent phosphotriesterase"/>
    <property type="match status" value="1"/>
</dbReference>
<keyword evidence="12" id="KW-1185">Reference proteome</keyword>
<dbReference type="Gene3D" id="3.30.40.10">
    <property type="entry name" value="Zinc/RING finger domain, C3HC4 (zinc finger)"/>
    <property type="match status" value="1"/>
</dbReference>
<feature type="domain" description="B box-type" evidence="10">
    <location>
        <begin position="119"/>
        <end position="166"/>
    </location>
</feature>
<dbReference type="SMART" id="SM00184">
    <property type="entry name" value="RING"/>
    <property type="match status" value="1"/>
</dbReference>
<dbReference type="InterPro" id="IPR013087">
    <property type="entry name" value="Znf_C2H2_type"/>
</dbReference>
<dbReference type="InterPro" id="IPR003649">
    <property type="entry name" value="Bbox_C"/>
</dbReference>
<evidence type="ECO:0000259" key="9">
    <source>
        <dbReference type="PROSITE" id="PS50089"/>
    </source>
</evidence>
<keyword evidence="1" id="KW-0479">Metal-binding</keyword>
<evidence type="ECO:0000313" key="12">
    <source>
        <dbReference type="Proteomes" id="UP001378592"/>
    </source>
</evidence>
<keyword evidence="4" id="KW-0862">Zinc</keyword>
<organism evidence="11 12">
    <name type="scientific">Gryllus longicercus</name>
    <dbReference type="NCBI Taxonomy" id="2509291"/>
    <lineage>
        <taxon>Eukaryota</taxon>
        <taxon>Metazoa</taxon>
        <taxon>Ecdysozoa</taxon>
        <taxon>Arthropoda</taxon>
        <taxon>Hexapoda</taxon>
        <taxon>Insecta</taxon>
        <taxon>Pterygota</taxon>
        <taxon>Neoptera</taxon>
        <taxon>Polyneoptera</taxon>
        <taxon>Orthoptera</taxon>
        <taxon>Ensifera</taxon>
        <taxon>Gryllidea</taxon>
        <taxon>Grylloidea</taxon>
        <taxon>Gryllidae</taxon>
        <taxon>Gryllinae</taxon>
        <taxon>Gryllus</taxon>
    </lineage>
</organism>
<evidence type="ECO:0000256" key="6">
    <source>
        <dbReference type="PROSITE-ProRule" id="PRU00504"/>
    </source>
</evidence>
<dbReference type="CDD" id="cd14959">
    <property type="entry name" value="NHL_brat_like"/>
    <property type="match status" value="1"/>
</dbReference>
<evidence type="ECO:0000256" key="3">
    <source>
        <dbReference type="ARBA" id="ARBA00022771"/>
    </source>
</evidence>
<dbReference type="PANTHER" id="PTHR25462">
    <property type="entry name" value="BONUS, ISOFORM C-RELATED"/>
    <property type="match status" value="1"/>
</dbReference>
<dbReference type="InterPro" id="IPR011042">
    <property type="entry name" value="6-blade_b-propeller_TolB-like"/>
</dbReference>
<dbReference type="PROSITE" id="PS51125">
    <property type="entry name" value="NHL"/>
    <property type="match status" value="2"/>
</dbReference>
<dbReference type="PROSITE" id="PS00028">
    <property type="entry name" value="ZINC_FINGER_C2H2_1"/>
    <property type="match status" value="1"/>
</dbReference>
<dbReference type="Gene3D" id="3.30.160.60">
    <property type="entry name" value="Classic Zinc Finger"/>
    <property type="match status" value="1"/>
</dbReference>
<dbReference type="CDD" id="cd19813">
    <property type="entry name" value="Bbox1_BRAT-like"/>
    <property type="match status" value="1"/>
</dbReference>
<feature type="domain" description="RING-type" evidence="9">
    <location>
        <begin position="41"/>
        <end position="89"/>
    </location>
</feature>
<keyword evidence="2" id="KW-0677">Repeat</keyword>
<keyword evidence="7" id="KW-0175">Coiled coil</keyword>
<protein>
    <recommendedName>
        <fullName evidence="13">Brain tumor protein</fullName>
    </recommendedName>
</protein>
<dbReference type="InterPro" id="IPR017907">
    <property type="entry name" value="Znf_RING_CS"/>
</dbReference>
<evidence type="ECO:0000256" key="7">
    <source>
        <dbReference type="SAM" id="Coils"/>
    </source>
</evidence>
<feature type="region of interest" description="Disordered" evidence="8">
    <location>
        <begin position="501"/>
        <end position="527"/>
    </location>
</feature>
<feature type="domain" description="B box-type" evidence="10">
    <location>
        <begin position="179"/>
        <end position="218"/>
    </location>
</feature>
<dbReference type="InterPro" id="IPR013083">
    <property type="entry name" value="Znf_RING/FYVE/PHD"/>
</dbReference>
<feature type="repeat" description="NHL" evidence="6">
    <location>
        <begin position="659"/>
        <end position="702"/>
    </location>
</feature>
<feature type="repeat" description="NHL" evidence="6">
    <location>
        <begin position="706"/>
        <end position="752"/>
    </location>
</feature>
<dbReference type="CDD" id="cd20482">
    <property type="entry name" value="CC_brat-like"/>
    <property type="match status" value="1"/>
</dbReference>
<dbReference type="GO" id="GO:0005654">
    <property type="term" value="C:nucleoplasm"/>
    <property type="evidence" value="ECO:0007669"/>
    <property type="project" value="TreeGrafter"/>
</dbReference>
<dbReference type="SUPFAM" id="SSF57845">
    <property type="entry name" value="B-box zinc-binding domain"/>
    <property type="match status" value="1"/>
</dbReference>
<evidence type="ECO:0000256" key="2">
    <source>
        <dbReference type="ARBA" id="ARBA00022737"/>
    </source>
</evidence>
<dbReference type="EMBL" id="JAZDUA010000051">
    <property type="protein sequence ID" value="KAK7870814.1"/>
    <property type="molecule type" value="Genomic_DNA"/>
</dbReference>
<dbReference type="Gene3D" id="2.120.10.30">
    <property type="entry name" value="TolB, C-terminal domain"/>
    <property type="match status" value="1"/>
</dbReference>
<dbReference type="Proteomes" id="UP001378592">
    <property type="component" value="Unassembled WGS sequence"/>
</dbReference>
<dbReference type="AlphaFoldDB" id="A0AAN9VSU3"/>
<reference evidence="11 12" key="1">
    <citation type="submission" date="2024-03" db="EMBL/GenBank/DDBJ databases">
        <title>The genome assembly and annotation of the cricket Gryllus longicercus Weissman &amp; Gray.</title>
        <authorList>
            <person name="Szrajer S."/>
            <person name="Gray D."/>
            <person name="Ylla G."/>
        </authorList>
    </citation>
    <scope>NUCLEOTIDE SEQUENCE [LARGE SCALE GENOMIC DNA]</scope>
    <source>
        <strain evidence="11">DAG 2021-001</strain>
        <tissue evidence="11">Whole body minus gut</tissue>
    </source>
</reference>
<evidence type="ECO:0000256" key="4">
    <source>
        <dbReference type="ARBA" id="ARBA00022833"/>
    </source>
</evidence>
<dbReference type="Pfam" id="PF00643">
    <property type="entry name" value="zf-B_box"/>
    <property type="match status" value="1"/>
</dbReference>